<keyword evidence="5" id="KW-0411">Iron-sulfur</keyword>
<dbReference type="PANTHER" id="PTHR43498">
    <property type="entry name" value="FERREDOXIN:COB-COM HETERODISULFIDE REDUCTASE SUBUNIT A"/>
    <property type="match status" value="1"/>
</dbReference>
<keyword evidence="8" id="KW-1185">Reference proteome</keyword>
<dbReference type="GO" id="GO:0046872">
    <property type="term" value="F:metal ion binding"/>
    <property type="evidence" value="ECO:0007669"/>
    <property type="project" value="UniProtKB-KW"/>
</dbReference>
<name>A0A4V5NZS8_9SPHI</name>
<organism evidence="7 8">
    <name type="scientific">Pedobacter frigoris</name>
    <dbReference type="NCBI Taxonomy" id="2571272"/>
    <lineage>
        <taxon>Bacteria</taxon>
        <taxon>Pseudomonadati</taxon>
        <taxon>Bacteroidota</taxon>
        <taxon>Sphingobacteriia</taxon>
        <taxon>Sphingobacteriales</taxon>
        <taxon>Sphingobacteriaceae</taxon>
        <taxon>Pedobacter</taxon>
    </lineage>
</organism>
<evidence type="ECO:0000256" key="3">
    <source>
        <dbReference type="ARBA" id="ARBA00023002"/>
    </source>
</evidence>
<feature type="chain" id="PRO_5020962713" evidence="6">
    <location>
        <begin position="25"/>
        <end position="608"/>
    </location>
</feature>
<dbReference type="OrthoDB" id="615715at2"/>
<dbReference type="GO" id="GO:0016491">
    <property type="term" value="F:oxidoreductase activity"/>
    <property type="evidence" value="ECO:0007669"/>
    <property type="project" value="UniProtKB-KW"/>
</dbReference>
<gene>
    <name evidence="7" type="ORF">FA047_06205</name>
</gene>
<keyword evidence="2" id="KW-0479">Metal-binding</keyword>
<dbReference type="GO" id="GO:0051539">
    <property type="term" value="F:4 iron, 4 sulfur cluster binding"/>
    <property type="evidence" value="ECO:0007669"/>
    <property type="project" value="UniProtKB-KW"/>
</dbReference>
<evidence type="ECO:0000256" key="5">
    <source>
        <dbReference type="ARBA" id="ARBA00023014"/>
    </source>
</evidence>
<evidence type="ECO:0000313" key="7">
    <source>
        <dbReference type="EMBL" id="TKC09672.1"/>
    </source>
</evidence>
<keyword evidence="3" id="KW-0560">Oxidoreductase</keyword>
<dbReference type="Pfam" id="PF12831">
    <property type="entry name" value="FAD_oxidored"/>
    <property type="match status" value="1"/>
</dbReference>
<dbReference type="Proteomes" id="UP000307244">
    <property type="component" value="Unassembled WGS sequence"/>
</dbReference>
<keyword evidence="4" id="KW-0408">Iron</keyword>
<evidence type="ECO:0000256" key="4">
    <source>
        <dbReference type="ARBA" id="ARBA00023004"/>
    </source>
</evidence>
<sequence>MSRCSIFSCVPLFLLALLDPSAVAAKKPKERIVEVLVIGGTTSGTSAGIASARAGAKTLIVEESPWLGGMFSAQGVGAVDGNENLPSGLWKEFREKIVMHYGGEARVRTGWVSNTLFEPHVADSVFKAMAAAERDLTVVYGYHLYSILKEGKKISGAIFRNERKEQLIVRAKITIDATDIGESLKMAGAAYRLGMDARDQTHEKGAPDQANDIVQDLTWVAILKDYGSGADRTIPKPRDYKAAEFHGCCSETVDKIKIDCDYMLQYGRMPKNKYMINWPKYGNDIYLQVVEMSRSKRNKALKKAKEQTLRFVYYIQDELGFKHLGLADDEFDTADLLAYKPYHREGRRLRGISYLTYNDVENPYQQEEYLYKTGISVGDYPVDHHHDKNPAAPKVGFDPVPSFNIPLGALIPETIDGLIVSDKAISVSNLINGSTRLQPVVLLTGQAAGTLAALAVKENKEPREVSIRMVQSSLLKNKAYIMPLYDVPVLDPDFESIQKITATGILKTKGESWKWANRTWFYPDSNITVAEFTEGLHSFDSRAEVVVQQRLLTMREAFSMITSISDHKVTPVGLEYSDEPISKRKLALLLIDFLNPFAKEINHQGKYY</sequence>
<evidence type="ECO:0000256" key="1">
    <source>
        <dbReference type="ARBA" id="ARBA00022485"/>
    </source>
</evidence>
<keyword evidence="1" id="KW-0004">4Fe-4S</keyword>
<dbReference type="PANTHER" id="PTHR43498:SF1">
    <property type="entry name" value="COB--COM HETERODISULFIDE REDUCTASE IRON-SULFUR SUBUNIT A"/>
    <property type="match status" value="1"/>
</dbReference>
<dbReference type="InterPro" id="IPR036188">
    <property type="entry name" value="FAD/NAD-bd_sf"/>
</dbReference>
<dbReference type="SUPFAM" id="SSF51905">
    <property type="entry name" value="FAD/NAD(P)-binding domain"/>
    <property type="match status" value="1"/>
</dbReference>
<evidence type="ECO:0000256" key="6">
    <source>
        <dbReference type="SAM" id="SignalP"/>
    </source>
</evidence>
<dbReference type="EMBL" id="SWBQ01000001">
    <property type="protein sequence ID" value="TKC09672.1"/>
    <property type="molecule type" value="Genomic_DNA"/>
</dbReference>
<dbReference type="AlphaFoldDB" id="A0A4V5NZS8"/>
<comment type="caution">
    <text evidence="7">The sequence shown here is derived from an EMBL/GenBank/DDBJ whole genome shotgun (WGS) entry which is preliminary data.</text>
</comment>
<reference evidence="7 8" key="1">
    <citation type="submission" date="2019-04" db="EMBL/GenBank/DDBJ databases">
        <title>Pedobacter sp. RP-3-15 sp. nov., isolated from Arctic soil.</title>
        <authorList>
            <person name="Dahal R.H."/>
            <person name="Kim D.-U."/>
        </authorList>
    </citation>
    <scope>NUCLEOTIDE SEQUENCE [LARGE SCALE GENOMIC DNA]</scope>
    <source>
        <strain evidence="7 8">RP-3-15</strain>
    </source>
</reference>
<evidence type="ECO:0000256" key="2">
    <source>
        <dbReference type="ARBA" id="ARBA00022723"/>
    </source>
</evidence>
<proteinExistence type="predicted"/>
<keyword evidence="6" id="KW-0732">Signal</keyword>
<dbReference type="InterPro" id="IPR039650">
    <property type="entry name" value="HdrA-like"/>
</dbReference>
<dbReference type="Gene3D" id="3.50.50.60">
    <property type="entry name" value="FAD/NAD(P)-binding domain"/>
    <property type="match status" value="1"/>
</dbReference>
<accession>A0A4V5NZS8</accession>
<protein>
    <submittedName>
        <fullName evidence="7">FAD-dependent oxidoreductase</fullName>
    </submittedName>
</protein>
<dbReference type="RefSeq" id="WP_136835080.1">
    <property type="nucleotide sequence ID" value="NZ_SWBQ01000001.1"/>
</dbReference>
<evidence type="ECO:0000313" key="8">
    <source>
        <dbReference type="Proteomes" id="UP000307244"/>
    </source>
</evidence>
<feature type="signal peptide" evidence="6">
    <location>
        <begin position="1"/>
        <end position="24"/>
    </location>
</feature>